<comment type="caution">
    <text evidence="3">The sequence shown here is derived from an EMBL/GenBank/DDBJ whole genome shotgun (WGS) entry which is preliminary data.</text>
</comment>
<evidence type="ECO:0000256" key="2">
    <source>
        <dbReference type="SAM" id="Phobius"/>
    </source>
</evidence>
<keyword evidence="2" id="KW-1133">Transmembrane helix</keyword>
<evidence type="ECO:0000313" key="4">
    <source>
        <dbReference type="Proteomes" id="UP000253094"/>
    </source>
</evidence>
<dbReference type="EMBL" id="QOIL01000003">
    <property type="protein sequence ID" value="RCG32017.1"/>
    <property type="molecule type" value="Genomic_DNA"/>
</dbReference>
<feature type="transmembrane region" description="Helical" evidence="2">
    <location>
        <begin position="57"/>
        <end position="74"/>
    </location>
</feature>
<name>A0A367FQM9_9ACTN</name>
<dbReference type="Proteomes" id="UP000253094">
    <property type="component" value="Unassembled WGS sequence"/>
</dbReference>
<dbReference type="RefSeq" id="WP_114027632.1">
    <property type="nucleotide sequence ID" value="NZ_QOIL01000003.1"/>
</dbReference>
<evidence type="ECO:0000256" key="1">
    <source>
        <dbReference type="SAM" id="MobiDB-lite"/>
    </source>
</evidence>
<keyword evidence="4" id="KW-1185">Reference proteome</keyword>
<sequence length="80" mass="8754">MLPLNPRKMRPLGPRRPPRSHSPARPPRRPRVLFVAAAMALAGAVLFAPPWQLRLGAAVLLVLLILFAVFLSWGSGNARP</sequence>
<evidence type="ECO:0000313" key="3">
    <source>
        <dbReference type="EMBL" id="RCG32017.1"/>
    </source>
</evidence>
<dbReference type="AlphaFoldDB" id="A0A367FQM9"/>
<gene>
    <name evidence="3" type="ORF">DQ384_05610</name>
</gene>
<reference evidence="3 4" key="1">
    <citation type="submission" date="2018-06" db="EMBL/GenBank/DDBJ databases">
        <title>Sphaerisporangium craniellae sp. nov., isolated from a marine sponge in the South China Sea.</title>
        <authorList>
            <person name="Li L."/>
        </authorList>
    </citation>
    <scope>NUCLEOTIDE SEQUENCE [LARGE SCALE GENOMIC DNA]</scope>
    <source>
        <strain evidence="3 4">CCTCC AA 208026</strain>
    </source>
</reference>
<keyword evidence="2" id="KW-0812">Transmembrane</keyword>
<feature type="region of interest" description="Disordered" evidence="1">
    <location>
        <begin position="1"/>
        <end position="28"/>
    </location>
</feature>
<proteinExistence type="predicted"/>
<keyword evidence="2" id="KW-0472">Membrane</keyword>
<accession>A0A367FQM9</accession>
<organism evidence="3 4">
    <name type="scientific">Sphaerisporangium album</name>
    <dbReference type="NCBI Taxonomy" id="509200"/>
    <lineage>
        <taxon>Bacteria</taxon>
        <taxon>Bacillati</taxon>
        <taxon>Actinomycetota</taxon>
        <taxon>Actinomycetes</taxon>
        <taxon>Streptosporangiales</taxon>
        <taxon>Streptosporangiaceae</taxon>
        <taxon>Sphaerisporangium</taxon>
    </lineage>
</organism>
<protein>
    <submittedName>
        <fullName evidence="3">Uncharacterized protein</fullName>
    </submittedName>
</protein>